<evidence type="ECO:0000259" key="6">
    <source>
        <dbReference type="PROSITE" id="PS50157"/>
    </source>
</evidence>
<proteinExistence type="predicted"/>
<feature type="domain" description="C2H2-type" evidence="6">
    <location>
        <begin position="307"/>
        <end position="335"/>
    </location>
</feature>
<feature type="domain" description="C2H2-type" evidence="6">
    <location>
        <begin position="247"/>
        <end position="275"/>
    </location>
</feature>
<evidence type="ECO:0000313" key="7">
    <source>
        <dbReference type="EMBL" id="SOQ50841.1"/>
    </source>
</evidence>
<keyword evidence="1" id="KW-0479">Metal-binding</keyword>
<dbReference type="FunFam" id="3.30.160.60:FF:000624">
    <property type="entry name" value="zinc finger protein 697"/>
    <property type="match status" value="1"/>
</dbReference>
<keyword evidence="3 5" id="KW-0863">Zinc-finger</keyword>
<feature type="domain" description="C2H2-type" evidence="6">
    <location>
        <begin position="101"/>
        <end position="129"/>
    </location>
</feature>
<evidence type="ECO:0000256" key="3">
    <source>
        <dbReference type="ARBA" id="ARBA00022771"/>
    </source>
</evidence>
<dbReference type="PROSITE" id="PS50157">
    <property type="entry name" value="ZINC_FINGER_C2H2_2"/>
    <property type="match status" value="10"/>
</dbReference>
<feature type="domain" description="C2H2-type" evidence="6">
    <location>
        <begin position="220"/>
        <end position="247"/>
    </location>
</feature>
<dbReference type="AlphaFoldDB" id="A0A2H1WCN7"/>
<dbReference type="SMART" id="SM00355">
    <property type="entry name" value="ZnF_C2H2"/>
    <property type="match status" value="19"/>
</dbReference>
<keyword evidence="4" id="KW-0862">Zinc</keyword>
<feature type="domain" description="C2H2-type" evidence="6">
    <location>
        <begin position="336"/>
        <end position="363"/>
    </location>
</feature>
<evidence type="ECO:0000256" key="5">
    <source>
        <dbReference type="PROSITE-ProRule" id="PRU00042"/>
    </source>
</evidence>
<reference evidence="7" key="1">
    <citation type="submission" date="2016-07" db="EMBL/GenBank/DDBJ databases">
        <authorList>
            <person name="Bretaudeau A."/>
        </authorList>
    </citation>
    <scope>NUCLEOTIDE SEQUENCE</scope>
    <source>
        <strain evidence="7">Rice</strain>
        <tissue evidence="7">Whole body</tissue>
    </source>
</reference>
<dbReference type="PANTHER" id="PTHR24379">
    <property type="entry name" value="KRAB AND ZINC FINGER DOMAIN-CONTAINING"/>
    <property type="match status" value="1"/>
</dbReference>
<evidence type="ECO:0000256" key="2">
    <source>
        <dbReference type="ARBA" id="ARBA00022737"/>
    </source>
</evidence>
<feature type="domain" description="C2H2-type" evidence="6">
    <location>
        <begin position="494"/>
        <end position="522"/>
    </location>
</feature>
<dbReference type="InterPro" id="IPR013087">
    <property type="entry name" value="Znf_C2H2_type"/>
</dbReference>
<name>A0A2H1WCN7_SPOFR</name>
<dbReference type="PROSITE" id="PS00028">
    <property type="entry name" value="ZINC_FINGER_C2H2_1"/>
    <property type="match status" value="15"/>
</dbReference>
<feature type="domain" description="C2H2-type" evidence="6">
    <location>
        <begin position="364"/>
        <end position="391"/>
    </location>
</feature>
<dbReference type="GO" id="GO:0008270">
    <property type="term" value="F:zinc ion binding"/>
    <property type="evidence" value="ECO:0007669"/>
    <property type="project" value="UniProtKB-KW"/>
</dbReference>
<gene>
    <name evidence="7" type="ORF">SFRICE_017054</name>
</gene>
<protein>
    <submittedName>
        <fullName evidence="7">SFRICE_017054</fullName>
    </submittedName>
</protein>
<dbReference type="EMBL" id="ODYU01007784">
    <property type="protein sequence ID" value="SOQ50841.1"/>
    <property type="molecule type" value="Genomic_DNA"/>
</dbReference>
<feature type="domain" description="C2H2-type" evidence="6">
    <location>
        <begin position="194"/>
        <end position="221"/>
    </location>
</feature>
<dbReference type="InterPro" id="IPR036236">
    <property type="entry name" value="Znf_C2H2_sf"/>
</dbReference>
<dbReference type="PANTHER" id="PTHR24379:SF121">
    <property type="entry name" value="C2H2-TYPE DOMAIN-CONTAINING PROTEIN"/>
    <property type="match status" value="1"/>
</dbReference>
<evidence type="ECO:0000256" key="1">
    <source>
        <dbReference type="ARBA" id="ARBA00022723"/>
    </source>
</evidence>
<dbReference type="SUPFAM" id="SSF57667">
    <property type="entry name" value="beta-beta-alpha zinc fingers"/>
    <property type="match status" value="6"/>
</dbReference>
<sequence length="1032" mass="120463">MSRSLLCASAHAAHDEKFLYDSKLVQLFSFNVRARSSTRIIKIEKSTKPTVELKFVSKLRINSDMLTRSTDTETLKNKVNVENILLNSNANPIRCKDSHGYGCAFCPKQFQDTTVLKRHFLQEHNNDKLIKYMSAKLFKQVIKLDITYLNCALCDKDITHLDDLITHLKNVHNKPMYIDVKSQILPFRFDSPQLKCAICSTEFVAFKLLQEHMNMHFGNYVCEICGVGFVTDRLRMNHVRRHASGEYKCKQCDKTFTNDTRRREHEKRTHLGISKRNKCNYCTEKFVDYWKKVNHMVKEHGMPPVVLKCSACDRTFSNQRALSTHTRKDHLLERRHKCTDCEMRFFSKSSLQKHMAKHTGLRQFKCDVCLKAYGRKNTLREHMRIHANDRRFACAHCGQAFVQKCLRSRTIRDSSPILCEDEDKTISLDRKLNFASFVSIRPVGKKAIPWVRQQQQKIAEERRLTELDWQFDNIKTILRCSNATPVRCRVGTRFACSYCLDQFQNPTELRNHSTQDHINDKPEFFNARSLSRHIVYLDITGLQCKICDQSIESLEQLMDHLKAAHDELVYKQIKNQIVPFKYDGRKVLCGVCGIDIGEYNDFQDHMSDHYRNYVCGFCTDPESVLIEIEVDTSAFITEDQDQNTTPLTEVDKHRENIRTILLATNATPIGRYGSLGYSCCYCPEVYSTPHVLKKHTIDEHGKEHISLYMNNHTMLNYIVKLDITGLRCEMCMVPFEELHTIMDHLVLAHQKFFHRDIRNHIVPFRFDADMLRCVECSFAYNNFKILLEHMNTHYKATRSRKQIITITTESKERRVNKKRIIEIKSNKSKIPIHLKRKKEVDKHKHNIRTILSNTNATPIGKYAGIGYVCSFCTQEYETPAELKTHTTCSHKDASSTFMENKLLYNYMVKLDITNLKCDICQTDIDSLEQIMHHLQTAHDKCFYLGLKSYVLPFSVKLKQHEKAVHVYMNKRNKCGYCGEKFTDYVKKNLHEVQMHGAKPLVLKCQACDKTFDNQRALTFHTKTYHLLEKSTK</sequence>
<evidence type="ECO:0000256" key="4">
    <source>
        <dbReference type="ARBA" id="ARBA00022833"/>
    </source>
</evidence>
<dbReference type="Pfam" id="PF00096">
    <property type="entry name" value="zf-C2H2"/>
    <property type="match status" value="3"/>
</dbReference>
<accession>A0A2H1WCN7</accession>
<keyword evidence="2" id="KW-0677">Repeat</keyword>
<organism evidence="7">
    <name type="scientific">Spodoptera frugiperda</name>
    <name type="common">Fall armyworm</name>
    <dbReference type="NCBI Taxonomy" id="7108"/>
    <lineage>
        <taxon>Eukaryota</taxon>
        <taxon>Metazoa</taxon>
        <taxon>Ecdysozoa</taxon>
        <taxon>Arthropoda</taxon>
        <taxon>Hexapoda</taxon>
        <taxon>Insecta</taxon>
        <taxon>Pterygota</taxon>
        <taxon>Neoptera</taxon>
        <taxon>Endopterygota</taxon>
        <taxon>Lepidoptera</taxon>
        <taxon>Glossata</taxon>
        <taxon>Ditrysia</taxon>
        <taxon>Noctuoidea</taxon>
        <taxon>Noctuidae</taxon>
        <taxon>Amphipyrinae</taxon>
        <taxon>Spodoptera</taxon>
    </lineage>
</organism>
<dbReference type="Gene3D" id="3.30.160.60">
    <property type="entry name" value="Classic Zinc Finger"/>
    <property type="match status" value="7"/>
</dbReference>
<feature type="domain" description="C2H2-type" evidence="6">
    <location>
        <begin position="1002"/>
        <end position="1030"/>
    </location>
</feature>
<feature type="domain" description="C2H2-type" evidence="6">
    <location>
        <begin position="867"/>
        <end position="895"/>
    </location>
</feature>